<evidence type="ECO:0000313" key="1">
    <source>
        <dbReference type="EMBL" id="MDQ6596025.1"/>
    </source>
</evidence>
<dbReference type="RefSeq" id="WP_308912997.1">
    <property type="nucleotide sequence ID" value="NZ_JAVGVR010000001.1"/>
</dbReference>
<name>A0AA90TRD5_9BACI</name>
<organism evidence="1 2">
    <name type="scientific">Bacillus salipaludis</name>
    <dbReference type="NCBI Taxonomy" id="2547811"/>
    <lineage>
        <taxon>Bacteria</taxon>
        <taxon>Bacillati</taxon>
        <taxon>Bacillota</taxon>
        <taxon>Bacilli</taxon>
        <taxon>Bacillales</taxon>
        <taxon>Bacillaceae</taxon>
        <taxon>Bacillus</taxon>
    </lineage>
</organism>
<sequence length="51" mass="6051">MWIITSYSKNNIQMFEFDTEKEADEALGKIQGYKILSNIVYFNDSYLVESY</sequence>
<dbReference type="AlphaFoldDB" id="A0AA90TRD5"/>
<comment type="caution">
    <text evidence="1">The sequence shown here is derived from an EMBL/GenBank/DDBJ whole genome shotgun (WGS) entry which is preliminary data.</text>
</comment>
<dbReference type="Proteomes" id="UP001178888">
    <property type="component" value="Unassembled WGS sequence"/>
</dbReference>
<gene>
    <name evidence="1" type="ORF">RCG21_06395</name>
</gene>
<evidence type="ECO:0000313" key="2">
    <source>
        <dbReference type="Proteomes" id="UP001178888"/>
    </source>
</evidence>
<keyword evidence="2" id="KW-1185">Reference proteome</keyword>
<dbReference type="EMBL" id="JAVGVR010000001">
    <property type="protein sequence ID" value="MDQ6596025.1"/>
    <property type="molecule type" value="Genomic_DNA"/>
</dbReference>
<accession>A0AA90TRD5</accession>
<proteinExistence type="predicted"/>
<protein>
    <submittedName>
        <fullName evidence="1">Uncharacterized protein</fullName>
    </submittedName>
</protein>
<reference evidence="1" key="1">
    <citation type="submission" date="2023-08" db="EMBL/GenBank/DDBJ databases">
        <title>Nitrogen cycling bacteria in agricultural field soils.</title>
        <authorList>
            <person name="Jang J."/>
        </authorList>
    </citation>
    <scope>NUCLEOTIDE SEQUENCE</scope>
    <source>
        <strain evidence="1">PS3-36</strain>
    </source>
</reference>